<feature type="compositionally biased region" description="Gly residues" evidence="1">
    <location>
        <begin position="547"/>
        <end position="562"/>
    </location>
</feature>
<dbReference type="EMBL" id="CDMY01000346">
    <property type="protein sequence ID" value="CEM03629.1"/>
    <property type="molecule type" value="Genomic_DNA"/>
</dbReference>
<keyword evidence="3" id="KW-1185">Reference proteome</keyword>
<dbReference type="Proteomes" id="UP000041254">
    <property type="component" value="Unassembled WGS sequence"/>
</dbReference>
<dbReference type="InParanoid" id="A0A0G4EYB6"/>
<dbReference type="AlphaFoldDB" id="A0A0G4EYB6"/>
<feature type="region of interest" description="Disordered" evidence="1">
    <location>
        <begin position="698"/>
        <end position="736"/>
    </location>
</feature>
<feature type="compositionally biased region" description="Basic and acidic residues" evidence="1">
    <location>
        <begin position="293"/>
        <end position="319"/>
    </location>
</feature>
<feature type="compositionally biased region" description="Low complexity" evidence="1">
    <location>
        <begin position="438"/>
        <end position="452"/>
    </location>
</feature>
<gene>
    <name evidence="2" type="ORF">Vbra_13981</name>
</gene>
<dbReference type="VEuPathDB" id="CryptoDB:Vbra_13981"/>
<accession>A0A0G4EYB6</accession>
<evidence type="ECO:0000313" key="2">
    <source>
        <dbReference type="EMBL" id="CEM03629.1"/>
    </source>
</evidence>
<evidence type="ECO:0000256" key="1">
    <source>
        <dbReference type="SAM" id="MobiDB-lite"/>
    </source>
</evidence>
<sequence>MRPIFKSRGISSLGALPPLPQNCRYGVISGGQFPASGSHLTLDVSTSEIDVSTSEIRHDLYGCVKIFNEDGSCEALRSLEWPLPELSHFADIPEQRRPAAVRRVIRHIVLLLNLATHCGPVQALTQQEKVPAEGFVQLPTGKLRVVYVLNGEPRVFEDDLTQYVELQTHGKNAGDMAEVVLNLDALDPAVKKRHVIIVEVHATVYDIPGLPPHAVSFVGEVEGVKKFSLTGEGLNLHVYADDHLNGLTITSPHNRLLTHQPGMLTVKTRQHRLRVERARTAGARRHTAVSHVGKGDEAERRSSSLLKDMDEVQSSHRDPSPTASQRDPLNYLALRRKDKPLMGKKESALTSPMHSRNKQHPHSDSGGRLPLSPLGGGLTVARREERGQYYRTLTPDPRPDGPSSMDHRPPAAVRSPGAVSSRVAFGEKNGNRDGRGDALLGTPPATGPTTTGEYGSGKPKAPATGPGARVRPLATSREADMTGESGGSSEGLQSRSPTAEEPSQEAVPVPPMVAQRPSDAVDATSFQSLLGLIPTAGPSAAPLTAAGGIGGGLGGGLCGGQRLGDSTTRTVVKAAPPKAAPPKATTTNSARHPLPTSSGTVPPAQEQPFPDSHSPPSRSCTSSSSPSSPEQPPPKVTDGATAAEGSSEEGPPQQQQQQGTYQPPFEINQKVKIAGVTGPCGVRLNRMTVQVKNIKTDAQGRGSGVDTYHQTAPVDPRKTPHPRGPRFAADQQRPQTARVTNTLTHTDTHNRVRALRGACGVFWKLAT</sequence>
<protein>
    <submittedName>
        <fullName evidence="2">Uncharacterized protein</fullName>
    </submittedName>
</protein>
<feature type="region of interest" description="Disordered" evidence="1">
    <location>
        <begin position="278"/>
        <end position="521"/>
    </location>
</feature>
<evidence type="ECO:0000313" key="3">
    <source>
        <dbReference type="Proteomes" id="UP000041254"/>
    </source>
</evidence>
<feature type="compositionally biased region" description="Low complexity" evidence="1">
    <location>
        <begin position="612"/>
        <end position="628"/>
    </location>
</feature>
<feature type="compositionally biased region" description="Low complexity" evidence="1">
    <location>
        <begin position="651"/>
        <end position="661"/>
    </location>
</feature>
<feature type="compositionally biased region" description="Low complexity" evidence="1">
    <location>
        <begin position="573"/>
        <end position="587"/>
    </location>
</feature>
<proteinExistence type="predicted"/>
<organism evidence="2 3">
    <name type="scientific">Vitrella brassicaformis (strain CCMP3155)</name>
    <dbReference type="NCBI Taxonomy" id="1169540"/>
    <lineage>
        <taxon>Eukaryota</taxon>
        <taxon>Sar</taxon>
        <taxon>Alveolata</taxon>
        <taxon>Colpodellida</taxon>
        <taxon>Vitrellaceae</taxon>
        <taxon>Vitrella</taxon>
    </lineage>
</organism>
<name>A0A0G4EYB6_VITBC</name>
<reference evidence="2 3" key="1">
    <citation type="submission" date="2014-11" db="EMBL/GenBank/DDBJ databases">
        <authorList>
            <person name="Zhu J."/>
            <person name="Qi W."/>
            <person name="Song R."/>
        </authorList>
    </citation>
    <scope>NUCLEOTIDE SEQUENCE [LARGE SCALE GENOMIC DNA]</scope>
</reference>
<feature type="region of interest" description="Disordered" evidence="1">
    <location>
        <begin position="533"/>
        <end position="661"/>
    </location>
</feature>